<accession>A0A2N5UF83</accession>
<dbReference type="Proteomes" id="UP000235388">
    <property type="component" value="Unassembled WGS sequence"/>
</dbReference>
<comment type="caution">
    <text evidence="1">The sequence shown here is derived from an EMBL/GenBank/DDBJ whole genome shotgun (WGS) entry which is preliminary data.</text>
</comment>
<evidence type="ECO:0000313" key="2">
    <source>
        <dbReference type="Proteomes" id="UP000235388"/>
    </source>
</evidence>
<dbReference type="AlphaFoldDB" id="A0A2N5UF83"/>
<gene>
    <name evidence="1" type="ORF">PCANC_16188</name>
</gene>
<proteinExistence type="predicted"/>
<reference evidence="1 2" key="1">
    <citation type="submission" date="2017-11" db="EMBL/GenBank/DDBJ databases">
        <title>De novo assembly and phasing of dikaryotic genomes from two isolates of Puccinia coronata f. sp. avenae, the causal agent of oat crown rust.</title>
        <authorList>
            <person name="Miller M.E."/>
            <person name="Zhang Y."/>
            <person name="Omidvar V."/>
            <person name="Sperschneider J."/>
            <person name="Schwessinger B."/>
            <person name="Raley C."/>
            <person name="Palmer J.M."/>
            <person name="Garnica D."/>
            <person name="Upadhyaya N."/>
            <person name="Rathjen J."/>
            <person name="Taylor J.M."/>
            <person name="Park R.F."/>
            <person name="Dodds P.N."/>
            <person name="Hirsch C.D."/>
            <person name="Kianian S.F."/>
            <person name="Figueroa M."/>
        </authorList>
    </citation>
    <scope>NUCLEOTIDE SEQUENCE [LARGE SCALE GENOMIC DNA]</scope>
    <source>
        <strain evidence="1">12NC29</strain>
    </source>
</reference>
<organism evidence="1 2">
    <name type="scientific">Puccinia coronata f. sp. avenae</name>
    <dbReference type="NCBI Taxonomy" id="200324"/>
    <lineage>
        <taxon>Eukaryota</taxon>
        <taxon>Fungi</taxon>
        <taxon>Dikarya</taxon>
        <taxon>Basidiomycota</taxon>
        <taxon>Pucciniomycotina</taxon>
        <taxon>Pucciniomycetes</taxon>
        <taxon>Pucciniales</taxon>
        <taxon>Pucciniaceae</taxon>
        <taxon>Puccinia</taxon>
    </lineage>
</organism>
<protein>
    <submittedName>
        <fullName evidence="1">Uncharacterized protein</fullName>
    </submittedName>
</protein>
<sequence>MGKHLVTARRHHQEREHLYFSVITSVIAGICLPGQPWPRECQYLWRQTLNNFLWQTFTTPLLPDGLATNTLHASVTLDKAM</sequence>
<evidence type="ECO:0000313" key="1">
    <source>
        <dbReference type="EMBL" id="PLW36378.1"/>
    </source>
</evidence>
<name>A0A2N5UF83_9BASI</name>
<keyword evidence="2" id="KW-1185">Reference proteome</keyword>
<dbReference type="EMBL" id="PGCJ01000240">
    <property type="protein sequence ID" value="PLW36378.1"/>
    <property type="molecule type" value="Genomic_DNA"/>
</dbReference>